<reference evidence="2 3" key="1">
    <citation type="submission" date="2018-11" db="EMBL/GenBank/DDBJ databases">
        <title>Chryseotalea sanarue gen. nov., sp., nov., a member of the family Cytophagaceae, isolated from a brackish lake in Hamamatsu Japan.</title>
        <authorList>
            <person name="Maejima Y."/>
            <person name="Iino T."/>
            <person name="Muraguchi Y."/>
            <person name="Fukuda K."/>
            <person name="Ohkuma M."/>
            <person name="Moriuchi R."/>
            <person name="Dohra H."/>
            <person name="Kimbara K."/>
            <person name="Shintani M."/>
        </authorList>
    </citation>
    <scope>NUCLEOTIDE SEQUENCE [LARGE SCALE GENOMIC DNA]</scope>
    <source>
        <strain evidence="2 3">Ys</strain>
    </source>
</reference>
<evidence type="ECO:0000313" key="2">
    <source>
        <dbReference type="EMBL" id="GCC52013.1"/>
    </source>
</evidence>
<dbReference type="EMBL" id="BHXQ01000004">
    <property type="protein sequence ID" value="GCC52013.1"/>
    <property type="molecule type" value="Genomic_DNA"/>
</dbReference>
<organism evidence="2 3">
    <name type="scientific">Chryseotalea sanaruensis</name>
    <dbReference type="NCBI Taxonomy" id="2482724"/>
    <lineage>
        <taxon>Bacteria</taxon>
        <taxon>Pseudomonadati</taxon>
        <taxon>Bacteroidota</taxon>
        <taxon>Cytophagia</taxon>
        <taxon>Cytophagales</taxon>
        <taxon>Chryseotaleaceae</taxon>
        <taxon>Chryseotalea</taxon>
    </lineage>
</organism>
<dbReference type="AlphaFoldDB" id="A0A401UAS9"/>
<keyword evidence="1" id="KW-0732">Signal</keyword>
<keyword evidence="3" id="KW-1185">Reference proteome</keyword>
<dbReference type="Proteomes" id="UP000288227">
    <property type="component" value="Unassembled WGS sequence"/>
</dbReference>
<name>A0A401UAS9_9BACT</name>
<accession>A0A401UAS9</accession>
<gene>
    <name evidence="2" type="ORF">SanaruYs_22450</name>
</gene>
<proteinExistence type="predicted"/>
<dbReference type="OrthoDB" id="981262at2"/>
<dbReference type="PROSITE" id="PS51257">
    <property type="entry name" value="PROKAR_LIPOPROTEIN"/>
    <property type="match status" value="1"/>
</dbReference>
<dbReference type="RefSeq" id="WP_127122667.1">
    <property type="nucleotide sequence ID" value="NZ_BHXQ01000004.1"/>
</dbReference>
<protein>
    <submittedName>
        <fullName evidence="2">Uncharacterized protein</fullName>
    </submittedName>
</protein>
<feature type="chain" id="PRO_5019549844" evidence="1">
    <location>
        <begin position="21"/>
        <end position="255"/>
    </location>
</feature>
<feature type="signal peptide" evidence="1">
    <location>
        <begin position="1"/>
        <end position="20"/>
    </location>
</feature>
<sequence length="255" mass="28607">MKLVKLFLLISLSFFTFSCSEDDEPEVSELEDIRLSFAERDEVIELPAGLINSSDPYAQTAYGYASSANLMTVYFSFFAFPEGATKTTNRIVAANARTSATGEYLVYTWSDPQVGGIAYQLGDLGDRYSFEVFFQNVGSTQWLRYLYAEEKKDQSSGFMKIFDIDAEDASFAVIEYSWTRANQSIVFRYDFYTENESTVSTVITVNETTNAGKVEYFIGTDLTSLISWDALGNGTWEEYDEDGNVVNEGSWVAGV</sequence>
<comment type="caution">
    <text evidence="2">The sequence shown here is derived from an EMBL/GenBank/DDBJ whole genome shotgun (WGS) entry which is preliminary data.</text>
</comment>
<evidence type="ECO:0000313" key="3">
    <source>
        <dbReference type="Proteomes" id="UP000288227"/>
    </source>
</evidence>
<evidence type="ECO:0000256" key="1">
    <source>
        <dbReference type="SAM" id="SignalP"/>
    </source>
</evidence>